<proteinExistence type="predicted"/>
<comment type="caution">
    <text evidence="3">The sequence shown here is derived from an EMBL/GenBank/DDBJ whole genome shotgun (WGS) entry which is preliminary data.</text>
</comment>
<keyword evidence="2" id="KW-0732">Signal</keyword>
<feature type="compositionally biased region" description="Polar residues" evidence="1">
    <location>
        <begin position="76"/>
        <end position="88"/>
    </location>
</feature>
<feature type="signal peptide" evidence="2">
    <location>
        <begin position="1"/>
        <end position="20"/>
    </location>
</feature>
<dbReference type="EMBL" id="JAFBFH010000030">
    <property type="protein sequence ID" value="MBM7716638.1"/>
    <property type="molecule type" value="Genomic_DNA"/>
</dbReference>
<evidence type="ECO:0000256" key="2">
    <source>
        <dbReference type="SAM" id="SignalP"/>
    </source>
</evidence>
<keyword evidence="4" id="KW-1185">Reference proteome</keyword>
<evidence type="ECO:0000313" key="3">
    <source>
        <dbReference type="EMBL" id="MBM7716638.1"/>
    </source>
</evidence>
<sequence>MLKKPFILMLLSGFMFTASSSECEDVQSVDDNGSLHIKANTKQAIDPELASLQEPTIGEATVEEPFSEKKNKKQSPDNNETSMMNETD</sequence>
<dbReference type="RefSeq" id="WP_077110303.1">
    <property type="nucleotide sequence ID" value="NZ_JAFBFH010000030.1"/>
</dbReference>
<organism evidence="3 4">
    <name type="scientific">Siminovitchia thermophila</name>
    <dbReference type="NCBI Taxonomy" id="1245522"/>
    <lineage>
        <taxon>Bacteria</taxon>
        <taxon>Bacillati</taxon>
        <taxon>Bacillota</taxon>
        <taxon>Bacilli</taxon>
        <taxon>Bacillales</taxon>
        <taxon>Bacillaceae</taxon>
        <taxon>Siminovitchia</taxon>
    </lineage>
</organism>
<protein>
    <recommendedName>
        <fullName evidence="5">Secreted protein</fullName>
    </recommendedName>
</protein>
<feature type="chain" id="PRO_5046738181" description="Secreted protein" evidence="2">
    <location>
        <begin position="21"/>
        <end position="88"/>
    </location>
</feature>
<reference evidence="3 4" key="1">
    <citation type="submission" date="2021-01" db="EMBL/GenBank/DDBJ databases">
        <title>Genomic Encyclopedia of Type Strains, Phase IV (KMG-IV): sequencing the most valuable type-strain genomes for metagenomic binning, comparative biology and taxonomic classification.</title>
        <authorList>
            <person name="Goeker M."/>
        </authorList>
    </citation>
    <scope>NUCLEOTIDE SEQUENCE [LARGE SCALE GENOMIC DNA]</scope>
    <source>
        <strain evidence="3 4">DSM 105453</strain>
    </source>
</reference>
<dbReference type="Proteomes" id="UP000823485">
    <property type="component" value="Unassembled WGS sequence"/>
</dbReference>
<feature type="region of interest" description="Disordered" evidence="1">
    <location>
        <begin position="53"/>
        <end position="88"/>
    </location>
</feature>
<evidence type="ECO:0008006" key="5">
    <source>
        <dbReference type="Google" id="ProtNLM"/>
    </source>
</evidence>
<gene>
    <name evidence="3" type="ORF">JOC94_003659</name>
</gene>
<accession>A0ABS2RCS6</accession>
<evidence type="ECO:0000256" key="1">
    <source>
        <dbReference type="SAM" id="MobiDB-lite"/>
    </source>
</evidence>
<evidence type="ECO:0000313" key="4">
    <source>
        <dbReference type="Proteomes" id="UP000823485"/>
    </source>
</evidence>
<name>A0ABS2RCS6_9BACI</name>